<feature type="region of interest" description="Disordered" evidence="3">
    <location>
        <begin position="1"/>
        <end position="23"/>
    </location>
</feature>
<organism evidence="5 6">
    <name type="scientific">Artemia franciscana</name>
    <name type="common">Brine shrimp</name>
    <name type="synonym">Artemia sanfranciscana</name>
    <dbReference type="NCBI Taxonomy" id="6661"/>
    <lineage>
        <taxon>Eukaryota</taxon>
        <taxon>Metazoa</taxon>
        <taxon>Ecdysozoa</taxon>
        <taxon>Arthropoda</taxon>
        <taxon>Crustacea</taxon>
        <taxon>Branchiopoda</taxon>
        <taxon>Anostraca</taxon>
        <taxon>Artemiidae</taxon>
        <taxon>Artemia</taxon>
    </lineage>
</organism>
<comment type="caution">
    <text evidence="5">The sequence shown here is derived from an EMBL/GenBank/DDBJ whole genome shotgun (WGS) entry which is preliminary data.</text>
</comment>
<dbReference type="EMBL" id="JAVRJZ010000006">
    <property type="protein sequence ID" value="KAK2721590.1"/>
    <property type="molecule type" value="Genomic_DNA"/>
</dbReference>
<evidence type="ECO:0000256" key="1">
    <source>
        <dbReference type="ARBA" id="ARBA00007457"/>
    </source>
</evidence>
<protein>
    <submittedName>
        <fullName evidence="5">Uncharacterized protein</fullName>
    </submittedName>
</protein>
<dbReference type="PANTHER" id="PTHR21029">
    <property type="entry name" value="R-SEVEN BINDING PROTEIN (R7BP) HOMOLOG"/>
    <property type="match status" value="1"/>
</dbReference>
<accession>A0AA88LH79</accession>
<evidence type="ECO:0000256" key="2">
    <source>
        <dbReference type="ARBA" id="ARBA00022700"/>
    </source>
</evidence>
<dbReference type="InterPro" id="IPR026512">
    <property type="entry name" value="RGS7BP/RGS9BP"/>
</dbReference>
<gene>
    <name evidence="5" type="ORF">QYM36_003773</name>
</gene>
<feature type="compositionally biased region" description="Basic residues" evidence="3">
    <location>
        <begin position="11"/>
        <end position="21"/>
    </location>
</feature>
<evidence type="ECO:0000256" key="4">
    <source>
        <dbReference type="SAM" id="Phobius"/>
    </source>
</evidence>
<evidence type="ECO:0000256" key="3">
    <source>
        <dbReference type="SAM" id="MobiDB-lite"/>
    </source>
</evidence>
<keyword evidence="4" id="KW-0472">Membrane</keyword>
<dbReference type="AlphaFoldDB" id="A0AA88LH79"/>
<reference evidence="5" key="1">
    <citation type="submission" date="2023-07" db="EMBL/GenBank/DDBJ databases">
        <title>Chromosome-level genome assembly of Artemia franciscana.</title>
        <authorList>
            <person name="Jo E."/>
        </authorList>
    </citation>
    <scope>NUCLEOTIDE SEQUENCE</scope>
    <source>
        <tissue evidence="5">Whole body</tissue>
    </source>
</reference>
<keyword evidence="4" id="KW-1133">Transmembrane helix</keyword>
<feature type="transmembrane region" description="Helical" evidence="4">
    <location>
        <begin position="268"/>
        <end position="290"/>
    </location>
</feature>
<evidence type="ECO:0000313" key="6">
    <source>
        <dbReference type="Proteomes" id="UP001187531"/>
    </source>
</evidence>
<name>A0AA88LH79_ARTSF</name>
<comment type="similarity">
    <text evidence="1">Belongs to the RGS7BP/RGS9BP family.</text>
</comment>
<evidence type="ECO:0000313" key="5">
    <source>
        <dbReference type="EMBL" id="KAK2721590.1"/>
    </source>
</evidence>
<keyword evidence="2" id="KW-0734">Signal transduction inhibitor</keyword>
<dbReference type="Proteomes" id="UP001187531">
    <property type="component" value="Unassembled WGS sequence"/>
</dbReference>
<proteinExistence type="inferred from homology"/>
<dbReference type="GO" id="GO:0009968">
    <property type="term" value="P:negative regulation of signal transduction"/>
    <property type="evidence" value="ECO:0007669"/>
    <property type="project" value="UniProtKB-KW"/>
</dbReference>
<keyword evidence="4" id="KW-0812">Transmembrane</keyword>
<keyword evidence="6" id="KW-1185">Reference proteome</keyword>
<sequence length="292" mass="32616">MKNTPLFPPRNKQHPKGRGKQTQHAAHTTLWLTCGSNEKEKAPTPDFPGRTECLKLLRELNREVSSCHLLALTLGGSGDCEKLRQELKRCRRKAQELGKATKGKLQNCNCSKLSEMNKKEVARLWCLLYCCFHVLATEMRRILLLQQRFALYKPSSNLINTGLPEYESSLRIFPYLNHTDVSIGDKMLLDWTERGQLQREIHEIECTMVDVKALADSSGADIVDYHHGLLDLEDDAEGCGSYQGGDSETSSFVEDSSMTPQHRQCVCGVMVVAISVFVLAAVLGVCIAFISG</sequence>